<dbReference type="SUPFAM" id="SSF52540">
    <property type="entry name" value="P-loop containing nucleoside triphosphate hydrolases"/>
    <property type="match status" value="1"/>
</dbReference>
<dbReference type="RefSeq" id="WP_011713751.1">
    <property type="nucleotide sequence ID" value="NC_008576.1"/>
</dbReference>
<dbReference type="InterPro" id="IPR025669">
    <property type="entry name" value="AAA_dom"/>
</dbReference>
<dbReference type="CDD" id="cd02042">
    <property type="entry name" value="ParAB_family"/>
    <property type="match status" value="1"/>
</dbReference>
<protein>
    <submittedName>
        <fullName evidence="2">ATPases involved in chromosome partitioning-like protein</fullName>
    </submittedName>
</protein>
<dbReference type="Pfam" id="PF13614">
    <property type="entry name" value="AAA_31"/>
    <property type="match status" value="1"/>
</dbReference>
<evidence type="ECO:0000313" key="2">
    <source>
        <dbReference type="EMBL" id="ABK44623.1"/>
    </source>
</evidence>
<gene>
    <name evidence="2" type="ordered locus">Mmc1_2122</name>
</gene>
<dbReference type="OrthoDB" id="9804460at2"/>
<dbReference type="KEGG" id="mgm:Mmc1_2122"/>
<evidence type="ECO:0000259" key="1">
    <source>
        <dbReference type="Pfam" id="PF13614"/>
    </source>
</evidence>
<proteinExistence type="predicted"/>
<name>A0L9I0_MAGMM</name>
<dbReference type="PANTHER" id="PTHR13696">
    <property type="entry name" value="P-LOOP CONTAINING NUCLEOSIDE TRIPHOSPHATE HYDROLASE"/>
    <property type="match status" value="1"/>
</dbReference>
<dbReference type="Gene3D" id="3.40.50.300">
    <property type="entry name" value="P-loop containing nucleotide triphosphate hydrolases"/>
    <property type="match status" value="1"/>
</dbReference>
<accession>A0L9I0</accession>
<sequence length="199" mass="22031">MLKICFFHQKGGTGKSTLAMACALYAAQQQQRVMLVDVDNQGTATQWWQLHAPTLQHLPLQVRGQLQESLPDLLPRLADHFDLCFIDAPPSLTQNTLQMLQGCDALIIPTRPSPPDLWALERLALLLHTEPYAKLSHLLVFNQHQGEDLAPLRQLPAVASLTQADEAIPYHPAFAALYLGKPLPSALNRMMGTLLAAFL</sequence>
<dbReference type="PANTHER" id="PTHR13696:SF96">
    <property type="entry name" value="COBQ_COBB_MIND_PARA NUCLEOTIDE BINDING DOMAIN-CONTAINING PROTEIN"/>
    <property type="match status" value="1"/>
</dbReference>
<reference evidence="2 3" key="2">
    <citation type="journal article" date="2012" name="Int. J. Syst. Evol. Microbiol.">
        <title>Magnetococcus marinus gen. nov., sp. nov., a marine, magnetotactic bacterium that represents a novel lineage (Magnetococcaceae fam. nov.; Magnetococcales ord. nov.) at the base of the Alphaproteobacteria.</title>
        <authorList>
            <person name="Bazylinski D.A."/>
            <person name="Williams T.J."/>
            <person name="Lefevre C.T."/>
            <person name="Berg R.J."/>
            <person name="Zhang C.L."/>
            <person name="Bowser S.S."/>
            <person name="Dean A.J."/>
            <person name="Beveridge T.J."/>
        </authorList>
    </citation>
    <scope>NUCLEOTIDE SEQUENCE [LARGE SCALE GENOMIC DNA]</scope>
    <source>
        <strain evidence="3">ATCC BAA-1437 / JCM 17883 / MC-1</strain>
    </source>
</reference>
<dbReference type="InterPro" id="IPR027417">
    <property type="entry name" value="P-loop_NTPase"/>
</dbReference>
<reference evidence="3" key="1">
    <citation type="journal article" date="2009" name="Appl. Environ. Microbiol.">
        <title>Complete genome sequence of the chemolithoautotrophic marine magnetotactic coccus strain MC-1.</title>
        <authorList>
            <person name="Schubbe S."/>
            <person name="Williams T.J."/>
            <person name="Xie G."/>
            <person name="Kiss H.E."/>
            <person name="Brettin T.S."/>
            <person name="Martinez D."/>
            <person name="Ross C.A."/>
            <person name="Schuler D."/>
            <person name="Cox B.L."/>
            <person name="Nealson K.H."/>
            <person name="Bazylinski D.A."/>
        </authorList>
    </citation>
    <scope>NUCLEOTIDE SEQUENCE [LARGE SCALE GENOMIC DNA]</scope>
    <source>
        <strain evidence="3">ATCC BAA-1437 / JCM 17883 / MC-1</strain>
    </source>
</reference>
<dbReference type="AlphaFoldDB" id="A0L9I0"/>
<feature type="domain" description="AAA" evidence="1">
    <location>
        <begin position="3"/>
        <end position="52"/>
    </location>
</feature>
<dbReference type="HOGENOM" id="CLU_037612_5_3_5"/>
<dbReference type="STRING" id="156889.Mmc1_2122"/>
<dbReference type="Proteomes" id="UP000002586">
    <property type="component" value="Chromosome"/>
</dbReference>
<keyword evidence="3" id="KW-1185">Reference proteome</keyword>
<dbReference type="eggNOG" id="COG1192">
    <property type="taxonomic scope" value="Bacteria"/>
</dbReference>
<evidence type="ECO:0000313" key="3">
    <source>
        <dbReference type="Proteomes" id="UP000002586"/>
    </source>
</evidence>
<organism evidence="2 3">
    <name type="scientific">Magnetococcus marinus (strain ATCC BAA-1437 / JCM 17883 / MC-1)</name>
    <dbReference type="NCBI Taxonomy" id="156889"/>
    <lineage>
        <taxon>Bacteria</taxon>
        <taxon>Pseudomonadati</taxon>
        <taxon>Pseudomonadota</taxon>
        <taxon>Magnetococcia</taxon>
        <taxon>Magnetococcales</taxon>
        <taxon>Magnetococcaceae</taxon>
        <taxon>Magnetococcus</taxon>
    </lineage>
</organism>
<dbReference type="EMBL" id="CP000471">
    <property type="protein sequence ID" value="ABK44623.1"/>
    <property type="molecule type" value="Genomic_DNA"/>
</dbReference>
<dbReference type="InterPro" id="IPR050678">
    <property type="entry name" value="DNA_Partitioning_ATPase"/>
</dbReference>